<dbReference type="Pfam" id="PF13181">
    <property type="entry name" value="TPR_8"/>
    <property type="match status" value="1"/>
</dbReference>
<dbReference type="OrthoDB" id="9778733at2"/>
<organism evidence="2 3">
    <name type="scientific">Gimesia panareensis</name>
    <dbReference type="NCBI Taxonomy" id="2527978"/>
    <lineage>
        <taxon>Bacteria</taxon>
        <taxon>Pseudomonadati</taxon>
        <taxon>Planctomycetota</taxon>
        <taxon>Planctomycetia</taxon>
        <taxon>Planctomycetales</taxon>
        <taxon>Planctomycetaceae</taxon>
        <taxon>Gimesia</taxon>
    </lineage>
</organism>
<evidence type="ECO:0000313" key="3">
    <source>
        <dbReference type="Proteomes" id="UP000320839"/>
    </source>
</evidence>
<dbReference type="Gene3D" id="3.40.50.2000">
    <property type="entry name" value="Glycogen Phosphorylase B"/>
    <property type="match status" value="1"/>
</dbReference>
<dbReference type="Pfam" id="PF13414">
    <property type="entry name" value="TPR_11"/>
    <property type="match status" value="1"/>
</dbReference>
<gene>
    <name evidence="2" type="ORF">Pan153_05740</name>
</gene>
<dbReference type="Proteomes" id="UP000320839">
    <property type="component" value="Chromosome"/>
</dbReference>
<dbReference type="PROSITE" id="PS50005">
    <property type="entry name" value="TPR"/>
    <property type="match status" value="3"/>
</dbReference>
<dbReference type="RefSeq" id="WP_145453948.1">
    <property type="nucleotide sequence ID" value="NZ_CP036317.1"/>
</dbReference>
<dbReference type="PANTHER" id="PTHR44809:SF1">
    <property type="entry name" value="PROTEIN O-MANNOSYL-TRANSFERASE TMTC1"/>
    <property type="match status" value="1"/>
</dbReference>
<feature type="repeat" description="TPR" evidence="1">
    <location>
        <begin position="106"/>
        <end position="139"/>
    </location>
</feature>
<dbReference type="PANTHER" id="PTHR44809">
    <property type="match status" value="1"/>
</dbReference>
<protein>
    <submittedName>
        <fullName evidence="2">Photosystem I assembly protein Ycf3</fullName>
    </submittedName>
</protein>
<dbReference type="EMBL" id="CP036317">
    <property type="protein sequence ID" value="QDV15955.1"/>
    <property type="molecule type" value="Genomic_DNA"/>
</dbReference>
<dbReference type="PROSITE" id="PS50293">
    <property type="entry name" value="TPR_REGION"/>
    <property type="match status" value="1"/>
</dbReference>
<accession>A0A518FHX5</accession>
<dbReference type="InterPro" id="IPR019734">
    <property type="entry name" value="TPR_rpt"/>
</dbReference>
<name>A0A518FHX5_9PLAN</name>
<feature type="repeat" description="TPR" evidence="1">
    <location>
        <begin position="38"/>
        <end position="71"/>
    </location>
</feature>
<dbReference type="InterPro" id="IPR011990">
    <property type="entry name" value="TPR-like_helical_dom_sf"/>
</dbReference>
<proteinExistence type="predicted"/>
<dbReference type="SMART" id="SM00028">
    <property type="entry name" value="TPR"/>
    <property type="match status" value="8"/>
</dbReference>
<evidence type="ECO:0000256" key="1">
    <source>
        <dbReference type="PROSITE-ProRule" id="PRU00339"/>
    </source>
</evidence>
<dbReference type="InterPro" id="IPR052943">
    <property type="entry name" value="TMTC_O-mannosyl-trnsfr"/>
</dbReference>
<dbReference type="AlphaFoldDB" id="A0A518FHX5"/>
<dbReference type="SUPFAM" id="SSF53756">
    <property type="entry name" value="UDP-Glycosyltransferase/glycogen phosphorylase"/>
    <property type="match status" value="1"/>
</dbReference>
<dbReference type="Gene3D" id="1.25.40.10">
    <property type="entry name" value="Tetratricopeptide repeat domain"/>
    <property type="match status" value="2"/>
</dbReference>
<dbReference type="Pfam" id="PF13432">
    <property type="entry name" value="TPR_16"/>
    <property type="match status" value="2"/>
</dbReference>
<evidence type="ECO:0000313" key="2">
    <source>
        <dbReference type="EMBL" id="QDV15955.1"/>
    </source>
</evidence>
<dbReference type="SUPFAM" id="SSF48452">
    <property type="entry name" value="TPR-like"/>
    <property type="match status" value="2"/>
</dbReference>
<sequence length="591" mass="66683">MAEVQELLKTALMHHQTGELDQAEEIYQGLLDNDPRQWEARYYLGTLQLQRGQLDRSVTSFLQVIQLNPDLPDVHNNLGVAYHATGKLEEAEQSFEQALRLNPHYERAFFNLGSLYESRGMLAEAMRCFRKSYEQSGSPETYEKLADVLKVSRKFAEAEAIYRELLQKSPGDFNLSMKLAYVLVLQRQYPEAVQLYEAMLDSHPGHYQILVSLSYVHECMGNIDASIQTAEQSIEAAPEQPEGYNNLGNALRLALRLDEACTYFEKALARQADFPIAEFNLATTRMLQGDLQAGWQGYERRSDIDVVSRMTYPGPAWQGEPLEGKTICLWCEQGFGDTLLFIRFASELKRRGAGRVLVLSQAELAGLLRSIEEIEVLVPGDPIVECDYQCSLMSVPRFLETSLETIPAEVPLFQPAEDRLAYWKEVLSQLEGKKVGLNWSGNLQFPRDQFRSVPLKSMLPLSDVAGVQLVSVQQVNGLDQLAALENDWKLWQPGPEYQAKTGDFGEAAALIGSLDLLITADTSYAHLAGGLGVPVWVLVSRLPEWRWLLERTDSPWYPTARLFRQTQLGDWDSVIQDVKAAMEQQFSSEAV</sequence>
<feature type="repeat" description="TPR" evidence="1">
    <location>
        <begin position="72"/>
        <end position="105"/>
    </location>
</feature>
<reference evidence="2 3" key="1">
    <citation type="submission" date="2019-02" db="EMBL/GenBank/DDBJ databases">
        <title>Deep-cultivation of Planctomycetes and their phenomic and genomic characterization uncovers novel biology.</title>
        <authorList>
            <person name="Wiegand S."/>
            <person name="Jogler M."/>
            <person name="Boedeker C."/>
            <person name="Pinto D."/>
            <person name="Vollmers J."/>
            <person name="Rivas-Marin E."/>
            <person name="Kohn T."/>
            <person name="Peeters S.H."/>
            <person name="Heuer A."/>
            <person name="Rast P."/>
            <person name="Oberbeckmann S."/>
            <person name="Bunk B."/>
            <person name="Jeske O."/>
            <person name="Meyerdierks A."/>
            <person name="Storesund J.E."/>
            <person name="Kallscheuer N."/>
            <person name="Luecker S."/>
            <person name="Lage O.M."/>
            <person name="Pohl T."/>
            <person name="Merkel B.J."/>
            <person name="Hornburger P."/>
            <person name="Mueller R.-W."/>
            <person name="Bruemmer F."/>
            <person name="Labrenz M."/>
            <person name="Spormann A.M."/>
            <person name="Op den Camp H."/>
            <person name="Overmann J."/>
            <person name="Amann R."/>
            <person name="Jetten M.S.M."/>
            <person name="Mascher T."/>
            <person name="Medema M.H."/>
            <person name="Devos D.P."/>
            <person name="Kaster A.-K."/>
            <person name="Ovreas L."/>
            <person name="Rohde M."/>
            <person name="Galperin M.Y."/>
            <person name="Jogler C."/>
        </authorList>
    </citation>
    <scope>NUCLEOTIDE SEQUENCE [LARGE SCALE GENOMIC DNA]</scope>
    <source>
        <strain evidence="2 3">Pan153</strain>
    </source>
</reference>
<keyword evidence="1" id="KW-0802">TPR repeat</keyword>